<dbReference type="AlphaFoldDB" id="M5R8P1"/>
<gene>
    <name evidence="1" type="ORF">RMSM_07232</name>
</gene>
<evidence type="ECO:0000313" key="1">
    <source>
        <dbReference type="EMBL" id="EMI15848.1"/>
    </source>
</evidence>
<keyword evidence="2" id="KW-1185">Reference proteome</keyword>
<organism evidence="1 2">
    <name type="scientific">Rhodopirellula maiorica SM1</name>
    <dbReference type="NCBI Taxonomy" id="1265738"/>
    <lineage>
        <taxon>Bacteria</taxon>
        <taxon>Pseudomonadati</taxon>
        <taxon>Planctomycetota</taxon>
        <taxon>Planctomycetia</taxon>
        <taxon>Pirellulales</taxon>
        <taxon>Pirellulaceae</taxon>
        <taxon>Novipirellula</taxon>
    </lineage>
</organism>
<accession>M5R8P1</accession>
<protein>
    <submittedName>
        <fullName evidence="1">Uncharacterized protein</fullName>
    </submittedName>
</protein>
<evidence type="ECO:0000313" key="2">
    <source>
        <dbReference type="Proteomes" id="UP000011991"/>
    </source>
</evidence>
<comment type="caution">
    <text evidence="1">The sequence shown here is derived from an EMBL/GenBank/DDBJ whole genome shotgun (WGS) entry which is preliminary data.</text>
</comment>
<dbReference type="Proteomes" id="UP000011991">
    <property type="component" value="Unassembled WGS sequence"/>
</dbReference>
<sequence>MPSYGIPSSCPLHFPAKPVTNVFFDATPPLFQFEVKSVTAKSAIGTEFTPTFLPT</sequence>
<name>M5R8P1_9BACT</name>
<dbReference type="EMBL" id="ANOG01001032">
    <property type="protein sequence ID" value="EMI15848.1"/>
    <property type="molecule type" value="Genomic_DNA"/>
</dbReference>
<reference evidence="1 2" key="1">
    <citation type="journal article" date="2013" name="Mar. Genomics">
        <title>Expression of sulfatases in Rhodopirellula baltica and the diversity of sulfatases in the genus Rhodopirellula.</title>
        <authorList>
            <person name="Wegner C.E."/>
            <person name="Richter-Heitmann T."/>
            <person name="Klindworth A."/>
            <person name="Klockow C."/>
            <person name="Richter M."/>
            <person name="Achstetter T."/>
            <person name="Glockner F.O."/>
            <person name="Harder J."/>
        </authorList>
    </citation>
    <scope>NUCLEOTIDE SEQUENCE [LARGE SCALE GENOMIC DNA]</scope>
    <source>
        <strain evidence="1 2">SM1</strain>
    </source>
</reference>
<proteinExistence type="predicted"/>